<evidence type="ECO:0000313" key="1">
    <source>
        <dbReference type="EMBL" id="ETO65160.1"/>
    </source>
</evidence>
<sequence>MGTHMVAEETDSIKCYRKYADATANRYGDRLDCSNRSYVINLDAVTAIAEVTTMENVLRVVDTSASSAAVSMPTLRSANTANDRLDYSN</sequence>
<name>A0A080ZEU9_PHYNI</name>
<dbReference type="EMBL" id="ANJA01003216">
    <property type="protein sequence ID" value="ETO65160.1"/>
    <property type="molecule type" value="Genomic_DNA"/>
</dbReference>
<evidence type="ECO:0000313" key="2">
    <source>
        <dbReference type="Proteomes" id="UP000028582"/>
    </source>
</evidence>
<proteinExistence type="predicted"/>
<comment type="caution">
    <text evidence="1">The sequence shown here is derived from an EMBL/GenBank/DDBJ whole genome shotgun (WGS) entry which is preliminary data.</text>
</comment>
<accession>A0A080ZEU9</accession>
<organism evidence="1 2">
    <name type="scientific">Phytophthora nicotianae P1976</name>
    <dbReference type="NCBI Taxonomy" id="1317066"/>
    <lineage>
        <taxon>Eukaryota</taxon>
        <taxon>Sar</taxon>
        <taxon>Stramenopiles</taxon>
        <taxon>Oomycota</taxon>
        <taxon>Peronosporomycetes</taxon>
        <taxon>Peronosporales</taxon>
        <taxon>Peronosporaceae</taxon>
        <taxon>Phytophthora</taxon>
    </lineage>
</organism>
<dbReference type="AlphaFoldDB" id="A0A080ZEU9"/>
<gene>
    <name evidence="1" type="ORF">F444_17485</name>
</gene>
<protein>
    <submittedName>
        <fullName evidence="1">Uncharacterized protein</fullName>
    </submittedName>
</protein>
<reference evidence="1 2" key="1">
    <citation type="submission" date="2013-11" db="EMBL/GenBank/DDBJ databases">
        <title>The Genome Sequence of Phytophthora parasitica P1976.</title>
        <authorList>
            <consortium name="The Broad Institute Genomics Platform"/>
            <person name="Russ C."/>
            <person name="Tyler B."/>
            <person name="Panabieres F."/>
            <person name="Shan W."/>
            <person name="Tripathy S."/>
            <person name="Grunwald N."/>
            <person name="Machado M."/>
            <person name="Johnson C.S."/>
            <person name="Walker B."/>
            <person name="Young S."/>
            <person name="Zeng Q."/>
            <person name="Gargeya S."/>
            <person name="Fitzgerald M."/>
            <person name="Haas B."/>
            <person name="Abouelleil A."/>
            <person name="Allen A.W."/>
            <person name="Alvarado L."/>
            <person name="Arachchi H.M."/>
            <person name="Berlin A.M."/>
            <person name="Chapman S.B."/>
            <person name="Gainer-Dewar J."/>
            <person name="Goldberg J."/>
            <person name="Griggs A."/>
            <person name="Gujja S."/>
            <person name="Hansen M."/>
            <person name="Howarth C."/>
            <person name="Imamovic A."/>
            <person name="Ireland A."/>
            <person name="Larimer J."/>
            <person name="McCowan C."/>
            <person name="Murphy C."/>
            <person name="Pearson M."/>
            <person name="Poon T.W."/>
            <person name="Priest M."/>
            <person name="Roberts A."/>
            <person name="Saif S."/>
            <person name="Shea T."/>
            <person name="Sisk P."/>
            <person name="Sykes S."/>
            <person name="Wortman J."/>
            <person name="Nusbaum C."/>
            <person name="Birren B."/>
        </authorList>
    </citation>
    <scope>NUCLEOTIDE SEQUENCE [LARGE SCALE GENOMIC DNA]</scope>
    <source>
        <strain evidence="1 2">P1976</strain>
    </source>
</reference>
<dbReference type="Proteomes" id="UP000028582">
    <property type="component" value="Unassembled WGS sequence"/>
</dbReference>